<dbReference type="EMBL" id="JAACNH010000001">
    <property type="protein sequence ID" value="KAG8453692.1"/>
    <property type="molecule type" value="Genomic_DNA"/>
</dbReference>
<dbReference type="AlphaFoldDB" id="A0A8T2KBC1"/>
<keyword evidence="3" id="KW-1185">Reference proteome</keyword>
<feature type="region of interest" description="Disordered" evidence="1">
    <location>
        <begin position="59"/>
        <end position="93"/>
    </location>
</feature>
<organism evidence="2 3">
    <name type="scientific">Hymenochirus boettgeri</name>
    <name type="common">Congo dwarf clawed frog</name>
    <dbReference type="NCBI Taxonomy" id="247094"/>
    <lineage>
        <taxon>Eukaryota</taxon>
        <taxon>Metazoa</taxon>
        <taxon>Chordata</taxon>
        <taxon>Craniata</taxon>
        <taxon>Vertebrata</taxon>
        <taxon>Euteleostomi</taxon>
        <taxon>Amphibia</taxon>
        <taxon>Batrachia</taxon>
        <taxon>Anura</taxon>
        <taxon>Pipoidea</taxon>
        <taxon>Pipidae</taxon>
        <taxon>Pipinae</taxon>
        <taxon>Hymenochirus</taxon>
    </lineage>
</organism>
<evidence type="ECO:0000256" key="1">
    <source>
        <dbReference type="SAM" id="MobiDB-lite"/>
    </source>
</evidence>
<reference evidence="2" key="1">
    <citation type="thesis" date="2020" institute="ProQuest LLC" country="789 East Eisenhower Parkway, Ann Arbor, MI, USA">
        <title>Comparative Genomics and Chromosome Evolution.</title>
        <authorList>
            <person name="Mudd A.B."/>
        </authorList>
    </citation>
    <scope>NUCLEOTIDE SEQUENCE</scope>
    <source>
        <strain evidence="2">Female2</strain>
        <tissue evidence="2">Blood</tissue>
    </source>
</reference>
<accession>A0A8T2KBC1</accession>
<dbReference type="Proteomes" id="UP000812440">
    <property type="component" value="Chromosome 1"/>
</dbReference>
<proteinExistence type="predicted"/>
<evidence type="ECO:0000313" key="2">
    <source>
        <dbReference type="EMBL" id="KAG8453692.1"/>
    </source>
</evidence>
<evidence type="ECO:0000313" key="3">
    <source>
        <dbReference type="Proteomes" id="UP000812440"/>
    </source>
</evidence>
<feature type="compositionally biased region" description="Low complexity" evidence="1">
    <location>
        <begin position="68"/>
        <end position="82"/>
    </location>
</feature>
<gene>
    <name evidence="2" type="ORF">GDO86_000358</name>
</gene>
<feature type="region of interest" description="Disordered" evidence="1">
    <location>
        <begin position="105"/>
        <end position="146"/>
    </location>
</feature>
<feature type="compositionally biased region" description="Polar residues" evidence="1">
    <location>
        <begin position="119"/>
        <end position="131"/>
    </location>
</feature>
<comment type="caution">
    <text evidence="2">The sequence shown here is derived from an EMBL/GenBank/DDBJ whole genome shotgun (WGS) entry which is preliminary data.</text>
</comment>
<name>A0A8T2KBC1_9PIPI</name>
<protein>
    <submittedName>
        <fullName evidence="2">Uncharacterized protein</fullName>
    </submittedName>
</protein>
<sequence>MILSSKGKREKSPYSQEVEMLSNSSRVVKEHDNIPMDEDVDESFDPPLHSTAVYTDTEEALEKIKPCSPSSKSETVESSGTTQENTVFKNTIKAPKNKKILAKKVSSFGKHPHPESVNENKAGNTSHTSIQAKKRKRNNRENLVSN</sequence>
<dbReference type="OrthoDB" id="8959258at2759"/>
<feature type="region of interest" description="Disordered" evidence="1">
    <location>
        <begin position="1"/>
        <end position="29"/>
    </location>
</feature>